<comment type="caution">
    <text evidence="5">The sequence shown here is derived from an EMBL/GenBank/DDBJ whole genome shotgun (WGS) entry which is preliminary data.</text>
</comment>
<dbReference type="NCBIfam" id="TIGR00350">
    <property type="entry name" value="lytR_cpsA_psr"/>
    <property type="match status" value="1"/>
</dbReference>
<dbReference type="Pfam" id="PF03816">
    <property type="entry name" value="LytR_cpsA_psr"/>
    <property type="match status" value="1"/>
</dbReference>
<feature type="domain" description="Cell envelope-related transcriptional attenuator" evidence="4">
    <location>
        <begin position="178"/>
        <end position="331"/>
    </location>
</feature>
<feature type="compositionally biased region" description="Gly residues" evidence="2">
    <location>
        <begin position="63"/>
        <end position="91"/>
    </location>
</feature>
<protein>
    <recommendedName>
        <fullName evidence="4">Cell envelope-related transcriptional attenuator domain-containing protein</fullName>
    </recommendedName>
</protein>
<dbReference type="InterPro" id="IPR004474">
    <property type="entry name" value="LytR_CpsA_psr"/>
</dbReference>
<dbReference type="InterPro" id="IPR050922">
    <property type="entry name" value="LytR/CpsA/Psr_CW_biosynth"/>
</dbReference>
<feature type="region of interest" description="Disordered" evidence="2">
    <location>
        <begin position="1"/>
        <end position="96"/>
    </location>
</feature>
<name>A0ABQ3XJ72_9ACTN</name>
<evidence type="ECO:0000259" key="4">
    <source>
        <dbReference type="Pfam" id="PF03816"/>
    </source>
</evidence>
<evidence type="ECO:0000256" key="1">
    <source>
        <dbReference type="ARBA" id="ARBA00006068"/>
    </source>
</evidence>
<dbReference type="EMBL" id="BOMG01000086">
    <property type="protein sequence ID" value="GID58547.1"/>
    <property type="molecule type" value="Genomic_DNA"/>
</dbReference>
<feature type="transmembrane region" description="Helical" evidence="3">
    <location>
        <begin position="103"/>
        <end position="126"/>
    </location>
</feature>
<feature type="compositionally biased region" description="Polar residues" evidence="2">
    <location>
        <begin position="33"/>
        <end position="45"/>
    </location>
</feature>
<dbReference type="Gene3D" id="3.40.630.190">
    <property type="entry name" value="LCP protein"/>
    <property type="match status" value="1"/>
</dbReference>
<evidence type="ECO:0000313" key="5">
    <source>
        <dbReference type="EMBL" id="GID58547.1"/>
    </source>
</evidence>
<evidence type="ECO:0000256" key="2">
    <source>
        <dbReference type="SAM" id="MobiDB-lite"/>
    </source>
</evidence>
<gene>
    <name evidence="5" type="ORF">Aco03nite_069510</name>
</gene>
<evidence type="ECO:0000313" key="6">
    <source>
        <dbReference type="Proteomes" id="UP000612282"/>
    </source>
</evidence>
<proteinExistence type="inferred from homology"/>
<keyword evidence="3" id="KW-0812">Transmembrane</keyword>
<dbReference type="PANTHER" id="PTHR33392">
    <property type="entry name" value="POLYISOPRENYL-TEICHOIC ACID--PEPTIDOGLYCAN TEICHOIC ACID TRANSFERASE TAGU"/>
    <property type="match status" value="1"/>
</dbReference>
<sequence>MRDEAVTHLPPSCRKRDDTSDSLPALRNLGVMSATTSPSGNSSGRASVPGPGRPDRDLPPPGGDGMASGGRPPGGGGGRPPGGTGRSYNGGKGRRPQPKWGRIALVAGGVLLVLALVGGITAYGYVSGLDDDLKRTNAFSDITTERPGKTVEGAFNILLVGTDSRDPDAKQDQANQWRADTLILMHVPADHKSAQLISIPRDLWVVIPKDNNAACGDGSRAKINAAFAFGGIPRAIRTVECMTDVRIDHVAAIDFGGFKEVTDALGGVDLKVEQDTTSIHKPFRKFKKGMMHMNGAQALDWVRQRKQFPRGDFARMQHQQDFLKALMEKAASSGTLTNPVKLNDFLGSVTKAVTVDETFSLKDMAVQFRSLRGENLTFLTSPNNGSDTINGQSVVVSDRENALALYKAVAADKMDEWMAANPKKK</sequence>
<keyword evidence="3" id="KW-0472">Membrane</keyword>
<evidence type="ECO:0000256" key="3">
    <source>
        <dbReference type="SAM" id="Phobius"/>
    </source>
</evidence>
<dbReference type="PANTHER" id="PTHR33392:SF6">
    <property type="entry name" value="POLYISOPRENYL-TEICHOIC ACID--PEPTIDOGLYCAN TEICHOIC ACID TRANSFERASE TAGU"/>
    <property type="match status" value="1"/>
</dbReference>
<comment type="similarity">
    <text evidence="1">Belongs to the LytR/CpsA/Psr (LCP) family.</text>
</comment>
<organism evidence="5 6">
    <name type="scientific">Actinoplanes couchii</name>
    <dbReference type="NCBI Taxonomy" id="403638"/>
    <lineage>
        <taxon>Bacteria</taxon>
        <taxon>Bacillati</taxon>
        <taxon>Actinomycetota</taxon>
        <taxon>Actinomycetes</taxon>
        <taxon>Micromonosporales</taxon>
        <taxon>Micromonosporaceae</taxon>
        <taxon>Actinoplanes</taxon>
    </lineage>
</organism>
<keyword evidence="3" id="KW-1133">Transmembrane helix</keyword>
<accession>A0ABQ3XJ72</accession>
<reference evidence="5 6" key="1">
    <citation type="submission" date="2021-01" db="EMBL/GenBank/DDBJ databases">
        <title>Whole genome shotgun sequence of Actinoplanes couchii NBRC 106145.</title>
        <authorList>
            <person name="Komaki H."/>
            <person name="Tamura T."/>
        </authorList>
    </citation>
    <scope>NUCLEOTIDE SEQUENCE [LARGE SCALE GENOMIC DNA]</scope>
    <source>
        <strain evidence="5 6">NBRC 106145</strain>
    </source>
</reference>
<dbReference type="Proteomes" id="UP000612282">
    <property type="component" value="Unassembled WGS sequence"/>
</dbReference>
<keyword evidence="6" id="KW-1185">Reference proteome</keyword>